<dbReference type="PANTHER" id="PTHR30605">
    <property type="entry name" value="ANHYDRO-N-ACETYLMURAMIC ACID KINASE"/>
    <property type="match status" value="1"/>
</dbReference>
<dbReference type="GO" id="GO:0016301">
    <property type="term" value="F:kinase activity"/>
    <property type="evidence" value="ECO:0007669"/>
    <property type="project" value="UniProtKB-KW"/>
</dbReference>
<organism evidence="1 2">
    <name type="scientific">Winogradskyella maritima</name>
    <dbReference type="NCBI Taxonomy" id="1517766"/>
    <lineage>
        <taxon>Bacteria</taxon>
        <taxon>Pseudomonadati</taxon>
        <taxon>Bacteroidota</taxon>
        <taxon>Flavobacteriia</taxon>
        <taxon>Flavobacteriales</taxon>
        <taxon>Flavobacteriaceae</taxon>
        <taxon>Winogradskyella</taxon>
    </lineage>
</organism>
<sequence length="355" mass="39947">MITNHYKVIGLMSGTSLDGIDLVYATFQFKERWTFDILKSETVPYDENWEQTLKHLTNFSADGLSHIDDDYSLYLAGIISDFIKKHQIEDIDFVASHGHTALHQPEKGLTYQIGNRQILSDKLNLKVICDFRVQDMEYGGQGAPLVPIGDRHLFSDYDYCLNLGGFANVSYEDNGERLAFDICPVNIVMNKLVSEIGLDFDDNGQLASSGKVNTELLDDLNTISFYSENPPKSLGLEWVDETIFPILLNYKLPLKDTLRTWVEHVGFQIGNVLNQENSKCLVTGGGVFNSFLMSRIEAYSTSELIIPDKKIIEFKEALIFAFLGVLRDRNEVNCLSSVTGAEMDHSSGKIFIPTN</sequence>
<protein>
    <submittedName>
        <fullName evidence="1">Anhydro-N-acetylmuramic acid kinase</fullName>
        <ecNumber evidence="1">2.7.1.170</ecNumber>
    </submittedName>
</protein>
<evidence type="ECO:0000313" key="1">
    <source>
        <dbReference type="EMBL" id="MFC3878531.1"/>
    </source>
</evidence>
<proteinExistence type="predicted"/>
<reference evidence="2" key="1">
    <citation type="journal article" date="2019" name="Int. J. Syst. Evol. Microbiol.">
        <title>The Global Catalogue of Microorganisms (GCM) 10K type strain sequencing project: providing services to taxonomists for standard genome sequencing and annotation.</title>
        <authorList>
            <consortium name="The Broad Institute Genomics Platform"/>
            <consortium name="The Broad Institute Genome Sequencing Center for Infectious Disease"/>
            <person name="Wu L."/>
            <person name="Ma J."/>
        </authorList>
    </citation>
    <scope>NUCLEOTIDE SEQUENCE [LARGE SCALE GENOMIC DNA]</scope>
    <source>
        <strain evidence="2">CECT 8979</strain>
    </source>
</reference>
<keyword evidence="1" id="KW-0808">Transferase</keyword>
<keyword evidence="1" id="KW-0418">Kinase</keyword>
<dbReference type="EC" id="2.7.1.170" evidence="1"/>
<dbReference type="EMBL" id="JBHSAT010000023">
    <property type="protein sequence ID" value="MFC3878531.1"/>
    <property type="molecule type" value="Genomic_DNA"/>
</dbReference>
<dbReference type="Pfam" id="PF03702">
    <property type="entry name" value="AnmK"/>
    <property type="match status" value="1"/>
</dbReference>
<name>A0ABV8AKI1_9FLAO</name>
<dbReference type="Gene3D" id="3.30.420.40">
    <property type="match status" value="2"/>
</dbReference>
<dbReference type="SUPFAM" id="SSF53067">
    <property type="entry name" value="Actin-like ATPase domain"/>
    <property type="match status" value="1"/>
</dbReference>
<accession>A0ABV8AKI1</accession>
<evidence type="ECO:0000313" key="2">
    <source>
        <dbReference type="Proteomes" id="UP001595812"/>
    </source>
</evidence>
<gene>
    <name evidence="1" type="ORF">ACFOSX_14925</name>
</gene>
<dbReference type="InterPro" id="IPR005338">
    <property type="entry name" value="Anhydro_N_Ac-Mur_kinase"/>
</dbReference>
<keyword evidence="2" id="KW-1185">Reference proteome</keyword>
<dbReference type="Proteomes" id="UP001595812">
    <property type="component" value="Unassembled WGS sequence"/>
</dbReference>
<dbReference type="NCBIfam" id="NF007144">
    <property type="entry name" value="PRK09585.2-3"/>
    <property type="match status" value="1"/>
</dbReference>
<comment type="caution">
    <text evidence="1">The sequence shown here is derived from an EMBL/GenBank/DDBJ whole genome shotgun (WGS) entry which is preliminary data.</text>
</comment>
<dbReference type="InterPro" id="IPR043129">
    <property type="entry name" value="ATPase_NBD"/>
</dbReference>
<dbReference type="PANTHER" id="PTHR30605:SF0">
    <property type="entry name" value="ANHYDRO-N-ACETYLMURAMIC ACID KINASE"/>
    <property type="match status" value="1"/>
</dbReference>
<dbReference type="RefSeq" id="WP_386103043.1">
    <property type="nucleotide sequence ID" value="NZ_JBHSAT010000023.1"/>
</dbReference>